<feature type="region of interest" description="Disordered" evidence="1">
    <location>
        <begin position="435"/>
        <end position="455"/>
    </location>
</feature>
<dbReference type="Gene3D" id="2.170.270.10">
    <property type="entry name" value="SET domain"/>
    <property type="match status" value="1"/>
</dbReference>
<accession>A0A6G1ITF6</accession>
<dbReference type="OrthoDB" id="1028014at2759"/>
<organism evidence="4 5">
    <name type="scientific">Lentithecium fluviatile CBS 122367</name>
    <dbReference type="NCBI Taxonomy" id="1168545"/>
    <lineage>
        <taxon>Eukaryota</taxon>
        <taxon>Fungi</taxon>
        <taxon>Dikarya</taxon>
        <taxon>Ascomycota</taxon>
        <taxon>Pezizomycotina</taxon>
        <taxon>Dothideomycetes</taxon>
        <taxon>Pleosporomycetidae</taxon>
        <taxon>Pleosporales</taxon>
        <taxon>Massarineae</taxon>
        <taxon>Lentitheciaceae</taxon>
        <taxon>Lentithecium</taxon>
    </lineage>
</organism>
<dbReference type="EMBL" id="MU005591">
    <property type="protein sequence ID" value="KAF2681445.1"/>
    <property type="molecule type" value="Genomic_DNA"/>
</dbReference>
<dbReference type="CDD" id="cd20071">
    <property type="entry name" value="SET_SMYD"/>
    <property type="match status" value="1"/>
</dbReference>
<dbReference type="AlphaFoldDB" id="A0A6G1ITF6"/>
<name>A0A6G1ITF6_9PLEO</name>
<feature type="compositionally biased region" description="Basic and acidic residues" evidence="1">
    <location>
        <begin position="440"/>
        <end position="455"/>
    </location>
</feature>
<dbReference type="PANTHER" id="PTHR47332">
    <property type="entry name" value="SET DOMAIN-CONTAINING PROTEIN 5"/>
    <property type="match status" value="1"/>
</dbReference>
<keyword evidence="2" id="KW-0732">Signal</keyword>
<protein>
    <submittedName>
        <fullName evidence="4">SET domain-containing protein</fullName>
    </submittedName>
</protein>
<dbReference type="InterPro" id="IPR053185">
    <property type="entry name" value="SET_domain_protein"/>
</dbReference>
<feature type="domain" description="SET" evidence="3">
    <location>
        <begin position="129"/>
        <end position="285"/>
    </location>
</feature>
<evidence type="ECO:0000313" key="4">
    <source>
        <dbReference type="EMBL" id="KAF2681445.1"/>
    </source>
</evidence>
<feature type="signal peptide" evidence="2">
    <location>
        <begin position="1"/>
        <end position="24"/>
    </location>
</feature>
<dbReference type="PANTHER" id="PTHR47332:SF6">
    <property type="entry name" value="SET DOMAIN-CONTAINING PROTEIN"/>
    <property type="match status" value="1"/>
</dbReference>
<proteinExistence type="predicted"/>
<sequence>MASPVLLSRYRLFSLLLLATRATALFQTGISPAIQDPLINPPQTTCPVVQDGATSNTFPWTHNPTCVDAVLPSPEGDGHTGVHRDFCVYTNAAFNSGRGVSLIATPETAAELTAEVFAPHFDDTPNVDPPWEMKDAKGKGKGLFATRPIAAGDTLILKSPVLLVSREALATPSRQRRNLLLKTAVGQLPEESTKMVMELSSGGRGGEKEVGDEREDLIGDIVGVNAVRVRVWDGTPHLVVVPEAARINHACRPNAFYRFNDYTLDFDVFALRDIPSGEELTFSYGFSQLPHDERRTALEAHWGFPCTCALCTANKTSISASNDRVKKITEIKSTLPSGTDALPQLLGLLPELIGLMEAESLLVELPMYEEILAYTWSAFGIEDRARYWGGRARRHWAVVAGKESWEARRCADLVADVKAHYTWMSWEGEDPWEGVGVGHPWEREEDHDHDHDHEH</sequence>
<reference evidence="4" key="1">
    <citation type="journal article" date="2020" name="Stud. Mycol.">
        <title>101 Dothideomycetes genomes: a test case for predicting lifestyles and emergence of pathogens.</title>
        <authorList>
            <person name="Haridas S."/>
            <person name="Albert R."/>
            <person name="Binder M."/>
            <person name="Bloem J."/>
            <person name="Labutti K."/>
            <person name="Salamov A."/>
            <person name="Andreopoulos B."/>
            <person name="Baker S."/>
            <person name="Barry K."/>
            <person name="Bills G."/>
            <person name="Bluhm B."/>
            <person name="Cannon C."/>
            <person name="Castanera R."/>
            <person name="Culley D."/>
            <person name="Daum C."/>
            <person name="Ezra D."/>
            <person name="Gonzalez J."/>
            <person name="Henrissat B."/>
            <person name="Kuo A."/>
            <person name="Liang C."/>
            <person name="Lipzen A."/>
            <person name="Lutzoni F."/>
            <person name="Magnuson J."/>
            <person name="Mondo S."/>
            <person name="Nolan M."/>
            <person name="Ohm R."/>
            <person name="Pangilinan J."/>
            <person name="Park H.-J."/>
            <person name="Ramirez L."/>
            <person name="Alfaro M."/>
            <person name="Sun H."/>
            <person name="Tritt A."/>
            <person name="Yoshinaga Y."/>
            <person name="Zwiers L.-H."/>
            <person name="Turgeon B."/>
            <person name="Goodwin S."/>
            <person name="Spatafora J."/>
            <person name="Crous P."/>
            <person name="Grigoriev I."/>
        </authorList>
    </citation>
    <scope>NUCLEOTIDE SEQUENCE</scope>
    <source>
        <strain evidence="4">CBS 122367</strain>
    </source>
</reference>
<dbReference type="SMART" id="SM00317">
    <property type="entry name" value="SET"/>
    <property type="match status" value="1"/>
</dbReference>
<dbReference type="InterPro" id="IPR046341">
    <property type="entry name" value="SET_dom_sf"/>
</dbReference>
<dbReference type="InterPro" id="IPR001214">
    <property type="entry name" value="SET_dom"/>
</dbReference>
<evidence type="ECO:0000256" key="2">
    <source>
        <dbReference type="SAM" id="SignalP"/>
    </source>
</evidence>
<dbReference type="SUPFAM" id="SSF82199">
    <property type="entry name" value="SET domain"/>
    <property type="match status" value="1"/>
</dbReference>
<keyword evidence="5" id="KW-1185">Reference proteome</keyword>
<dbReference type="Proteomes" id="UP000799291">
    <property type="component" value="Unassembled WGS sequence"/>
</dbReference>
<gene>
    <name evidence="4" type="ORF">K458DRAFT_479363</name>
</gene>
<evidence type="ECO:0000313" key="5">
    <source>
        <dbReference type="Proteomes" id="UP000799291"/>
    </source>
</evidence>
<dbReference type="Pfam" id="PF00856">
    <property type="entry name" value="SET"/>
    <property type="match status" value="1"/>
</dbReference>
<feature type="chain" id="PRO_5026163691" evidence="2">
    <location>
        <begin position="25"/>
        <end position="455"/>
    </location>
</feature>
<evidence type="ECO:0000259" key="3">
    <source>
        <dbReference type="PROSITE" id="PS50280"/>
    </source>
</evidence>
<evidence type="ECO:0000256" key="1">
    <source>
        <dbReference type="SAM" id="MobiDB-lite"/>
    </source>
</evidence>
<dbReference type="PROSITE" id="PS50280">
    <property type="entry name" value="SET"/>
    <property type="match status" value="1"/>
</dbReference>